<accession>A0A9W6T921</accession>
<name>A0A9W6T921_AMBMO</name>
<proteinExistence type="predicted"/>
<comment type="caution">
    <text evidence="2">The sequence shown here is derived from an EMBL/GenBank/DDBJ whole genome shotgun (WGS) entry which is preliminary data.</text>
</comment>
<reference evidence="2" key="1">
    <citation type="submission" date="2023-04" db="EMBL/GenBank/DDBJ databases">
        <title>Ambrosiozyma monospora NBRC 1965.</title>
        <authorList>
            <person name="Ichikawa N."/>
            <person name="Sato H."/>
            <person name="Tonouchi N."/>
        </authorList>
    </citation>
    <scope>NUCLEOTIDE SEQUENCE</scope>
    <source>
        <strain evidence="2">NBRC 1965</strain>
    </source>
</reference>
<dbReference type="Proteomes" id="UP001165063">
    <property type="component" value="Unassembled WGS sequence"/>
</dbReference>
<dbReference type="AlphaFoldDB" id="A0A9W6T921"/>
<protein>
    <submittedName>
        <fullName evidence="2">Unnamed protein product</fullName>
    </submittedName>
</protein>
<gene>
    <name evidence="2" type="ORF">Amon01_001010100</name>
</gene>
<sequence length="84" mass="9967">MEQEQYEYGAGASGTADEAGTRSKMEQEQVVQQMKQERGRINRNKLCRGWKAGLGRKWSRNKWCRSWRKNKSKMEQEQVVQQMK</sequence>
<dbReference type="EMBL" id="BSXU01016678">
    <property type="protein sequence ID" value="GME83712.1"/>
    <property type="molecule type" value="Genomic_DNA"/>
</dbReference>
<organism evidence="2 3">
    <name type="scientific">Ambrosiozyma monospora</name>
    <name type="common">Yeast</name>
    <name type="synonym">Endomycopsis monosporus</name>
    <dbReference type="NCBI Taxonomy" id="43982"/>
    <lineage>
        <taxon>Eukaryota</taxon>
        <taxon>Fungi</taxon>
        <taxon>Dikarya</taxon>
        <taxon>Ascomycota</taxon>
        <taxon>Saccharomycotina</taxon>
        <taxon>Pichiomycetes</taxon>
        <taxon>Pichiales</taxon>
        <taxon>Pichiaceae</taxon>
        <taxon>Ambrosiozyma</taxon>
    </lineage>
</organism>
<evidence type="ECO:0000256" key="1">
    <source>
        <dbReference type="SAM" id="MobiDB-lite"/>
    </source>
</evidence>
<evidence type="ECO:0000313" key="3">
    <source>
        <dbReference type="Proteomes" id="UP001165063"/>
    </source>
</evidence>
<evidence type="ECO:0000313" key="2">
    <source>
        <dbReference type="EMBL" id="GME83712.1"/>
    </source>
</evidence>
<feature type="region of interest" description="Disordered" evidence="1">
    <location>
        <begin position="1"/>
        <end position="37"/>
    </location>
</feature>
<keyword evidence="3" id="KW-1185">Reference proteome</keyword>